<feature type="compositionally biased region" description="Low complexity" evidence="1">
    <location>
        <begin position="101"/>
        <end position="114"/>
    </location>
</feature>
<feature type="compositionally biased region" description="Basic residues" evidence="1">
    <location>
        <begin position="115"/>
        <end position="131"/>
    </location>
</feature>
<accession>A0A0D6LCM5</accession>
<gene>
    <name evidence="2" type="ORF">ANCCEY_11907</name>
</gene>
<organism evidence="2 3">
    <name type="scientific">Ancylostoma ceylanicum</name>
    <dbReference type="NCBI Taxonomy" id="53326"/>
    <lineage>
        <taxon>Eukaryota</taxon>
        <taxon>Metazoa</taxon>
        <taxon>Ecdysozoa</taxon>
        <taxon>Nematoda</taxon>
        <taxon>Chromadorea</taxon>
        <taxon>Rhabditida</taxon>
        <taxon>Rhabditina</taxon>
        <taxon>Rhabditomorpha</taxon>
        <taxon>Strongyloidea</taxon>
        <taxon>Ancylostomatidae</taxon>
        <taxon>Ancylostomatinae</taxon>
        <taxon>Ancylostoma</taxon>
    </lineage>
</organism>
<feature type="region of interest" description="Disordered" evidence="1">
    <location>
        <begin position="1"/>
        <end position="148"/>
    </location>
</feature>
<feature type="compositionally biased region" description="Acidic residues" evidence="1">
    <location>
        <begin position="50"/>
        <end position="59"/>
    </location>
</feature>
<feature type="compositionally biased region" description="Basic and acidic residues" evidence="1">
    <location>
        <begin position="80"/>
        <end position="95"/>
    </location>
</feature>
<proteinExistence type="predicted"/>
<dbReference type="EMBL" id="KE125354">
    <property type="protein sequence ID" value="EPB68998.1"/>
    <property type="molecule type" value="Genomic_DNA"/>
</dbReference>
<keyword evidence="3" id="KW-1185">Reference proteome</keyword>
<evidence type="ECO:0000313" key="3">
    <source>
        <dbReference type="Proteomes" id="UP000054495"/>
    </source>
</evidence>
<dbReference type="Proteomes" id="UP000054495">
    <property type="component" value="Unassembled WGS sequence"/>
</dbReference>
<evidence type="ECO:0000313" key="2">
    <source>
        <dbReference type="EMBL" id="EPB68998.1"/>
    </source>
</evidence>
<reference evidence="2 3" key="1">
    <citation type="submission" date="2013-05" db="EMBL/GenBank/DDBJ databases">
        <title>Draft genome of the parasitic nematode Anyclostoma ceylanicum.</title>
        <authorList>
            <person name="Mitreva M."/>
        </authorList>
    </citation>
    <scope>NUCLEOTIDE SEQUENCE [LARGE SCALE GENOMIC DNA]</scope>
</reference>
<sequence length="381" mass="43567">MYAKFHLDKRTGSGQDEQSRKTGETDAHNSRYRTKDWKEKEVKSEAKEWTEEEENAEAAEAEHQRGEGWQIGTSSISQTGERRVVSSAEESRKDGDVEEGSSTTTKPKTMTMWSSHRKTHTEGRRKGKHRTTVSPLDPTEPPPPWVTTTEQLPTTTTTFVTHAPPPARLYLSAGYSTTDIVMLWSEIPADVLERAGFLSSNPATDIASRLQIAFERILPKGLQCQIVLMPEMSEPGSAFMRVEWFGKNEALNHTKTQWHTGWAEKACSPYVNQLSNHFQQNESLAQKYFKKFGKSKTLQFVKLREELCYTKVLQRHFEKRARTPVFAPFRFNFTARSVNFIAMDKYYLESEKPLSKQLCMDNDMHAHINPIASPKESLEIV</sequence>
<protein>
    <submittedName>
        <fullName evidence="2">Uncharacterized protein</fullName>
    </submittedName>
</protein>
<feature type="compositionally biased region" description="Basic and acidic residues" evidence="1">
    <location>
        <begin position="1"/>
        <end position="49"/>
    </location>
</feature>
<evidence type="ECO:0000256" key="1">
    <source>
        <dbReference type="SAM" id="MobiDB-lite"/>
    </source>
</evidence>
<dbReference type="AlphaFoldDB" id="A0A0D6LCM5"/>
<name>A0A0D6LCM5_9BILA</name>